<keyword evidence="2" id="KW-1185">Reference proteome</keyword>
<dbReference type="Proteomes" id="UP000001025">
    <property type="component" value="Chromosome"/>
</dbReference>
<dbReference type="InParanoid" id="Q7UV14"/>
<dbReference type="PATRIC" id="fig|243090.15.peg.1359"/>
<dbReference type="HOGENOM" id="CLU_1668010_0_0_0"/>
<proteinExistence type="predicted"/>
<dbReference type="EnsemblBacteria" id="CAD72913">
    <property type="protein sequence ID" value="CAD72913"/>
    <property type="gene ID" value="RB2941"/>
</dbReference>
<sequence>MSIVSLVIAISIGAPPQLSDTRNVLERFEDAGIQTQGRDPFAGTGLCGASLPVRVPSDVYYVSLPPRGFNDAHLRLLRRFPHLIQVRCKRPVTEAEHELIESNVPTGAWLLYDIRLDDGNLKQRRSFRCGYRFADEDVNGDGIIDEDDGEIRDSANGG</sequence>
<reference evidence="1 2" key="1">
    <citation type="journal article" date="2003" name="Proc. Natl. Acad. Sci. U.S.A.">
        <title>Complete genome sequence of the marine planctomycete Pirellula sp. strain 1.</title>
        <authorList>
            <person name="Gloeckner F.O."/>
            <person name="Kube M."/>
            <person name="Bauer M."/>
            <person name="Teeling H."/>
            <person name="Lombardot T."/>
            <person name="Ludwig W."/>
            <person name="Gade D."/>
            <person name="Beck A."/>
            <person name="Borzym K."/>
            <person name="Heitmann K."/>
            <person name="Rabus R."/>
            <person name="Schlesner H."/>
            <person name="Amann R."/>
            <person name="Reinhardt R."/>
        </authorList>
    </citation>
    <scope>NUCLEOTIDE SEQUENCE [LARGE SCALE GENOMIC DNA]</scope>
    <source>
        <strain evidence="2">DSM 10527 / NCIMB 13988 / SH1</strain>
    </source>
</reference>
<dbReference type="AlphaFoldDB" id="Q7UV14"/>
<dbReference type="KEGG" id="rba:RB2941"/>
<name>Q7UV14_RHOBA</name>
<dbReference type="RefSeq" id="WP_011119102.1">
    <property type="nucleotide sequence ID" value="NC_005027.1"/>
</dbReference>
<dbReference type="EMBL" id="BX294138">
    <property type="protein sequence ID" value="CAD72913.1"/>
    <property type="molecule type" value="Genomic_DNA"/>
</dbReference>
<dbReference type="OrthoDB" id="9981803at2"/>
<gene>
    <name evidence="1" type="ordered locus">RB2941</name>
</gene>
<evidence type="ECO:0000313" key="1">
    <source>
        <dbReference type="EMBL" id="CAD72913.1"/>
    </source>
</evidence>
<protein>
    <submittedName>
        <fullName evidence="1">Uncharacterized protein</fullName>
    </submittedName>
</protein>
<dbReference type="STRING" id="243090.RB2941"/>
<organism evidence="1 2">
    <name type="scientific">Rhodopirellula baltica (strain DSM 10527 / NCIMB 13988 / SH1)</name>
    <dbReference type="NCBI Taxonomy" id="243090"/>
    <lineage>
        <taxon>Bacteria</taxon>
        <taxon>Pseudomonadati</taxon>
        <taxon>Planctomycetota</taxon>
        <taxon>Planctomycetia</taxon>
        <taxon>Pirellulales</taxon>
        <taxon>Pirellulaceae</taxon>
        <taxon>Rhodopirellula</taxon>
    </lineage>
</organism>
<evidence type="ECO:0000313" key="2">
    <source>
        <dbReference type="Proteomes" id="UP000001025"/>
    </source>
</evidence>
<accession>Q7UV14</accession>